<dbReference type="InParanoid" id="A0A2H3CEN1"/>
<keyword evidence="4" id="KW-1185">Reference proteome</keyword>
<name>A0A2H3CEN1_ARMGA</name>
<evidence type="ECO:0000313" key="3">
    <source>
        <dbReference type="EMBL" id="PBK81549.1"/>
    </source>
</evidence>
<dbReference type="SUPFAM" id="SSF88723">
    <property type="entry name" value="PIN domain-like"/>
    <property type="match status" value="1"/>
</dbReference>
<dbReference type="Proteomes" id="UP000217790">
    <property type="component" value="Unassembled WGS sequence"/>
</dbReference>
<dbReference type="Gene3D" id="3.40.50.1010">
    <property type="entry name" value="5'-nuclease"/>
    <property type="match status" value="2"/>
</dbReference>
<dbReference type="CDD" id="cd09870">
    <property type="entry name" value="PIN_YEN1"/>
    <property type="match status" value="1"/>
</dbReference>
<dbReference type="PANTHER" id="PTHR11081:SF75">
    <property type="entry name" value="ENDONUCLEASE, PUTATIVE (AFU_ORTHOLOGUE AFUA_3G13260)-RELATED"/>
    <property type="match status" value="1"/>
</dbReference>
<dbReference type="EMBL" id="KZ293728">
    <property type="protein sequence ID" value="PBK81549.1"/>
    <property type="molecule type" value="Genomic_DNA"/>
</dbReference>
<dbReference type="Pfam" id="PF00867">
    <property type="entry name" value="XPG_I"/>
    <property type="match status" value="1"/>
</dbReference>
<dbReference type="GO" id="GO:0017108">
    <property type="term" value="F:5'-flap endonuclease activity"/>
    <property type="evidence" value="ECO:0007669"/>
    <property type="project" value="TreeGrafter"/>
</dbReference>
<protein>
    <submittedName>
        <fullName evidence="3">PIN domain-like protein</fullName>
    </submittedName>
</protein>
<sequence>AQAGENPELCTLLFRLSHLLQCALIPVFVFDGQLRPSTKHGKKVSMKACWLEHHFKEMITAFRFYQHVAPGEAEAELAQMNQAGLIDTIITEDSDVLVFGAKLILRRMEAGKKVKADLDLYTLYLADNICSSKNIRLTQGGLFLFAILLGGDYADGLQDCRQKTAHALCQTSLSDELFTAVTIMGPTALDNFLVGWQTRLQSELITPTIPGPSRHPALVNKLLDDFPNPQILRLYALPVTSWSGEHAPPNATLWKPPLPDIACIATFCDKFFHWESDIRLKRLRKNIWPGIIIHSLYWVCSMSL</sequence>
<feature type="domain" description="XPG-I" evidence="2">
    <location>
        <begin position="68"/>
        <end position="131"/>
    </location>
</feature>
<dbReference type="InterPro" id="IPR029060">
    <property type="entry name" value="PIN-like_dom_sf"/>
</dbReference>
<dbReference type="InterPro" id="IPR006086">
    <property type="entry name" value="XPG-I_dom"/>
</dbReference>
<gene>
    <name evidence="3" type="ORF">ARMGADRAFT_947985</name>
</gene>
<feature type="chain" id="PRO_5013628515" evidence="1">
    <location>
        <begin position="23"/>
        <end position="304"/>
    </location>
</feature>
<dbReference type="AlphaFoldDB" id="A0A2H3CEN1"/>
<dbReference type="OMA" id="HWESDIR"/>
<feature type="non-terminal residue" evidence="3">
    <location>
        <position position="1"/>
    </location>
</feature>
<evidence type="ECO:0000313" key="4">
    <source>
        <dbReference type="Proteomes" id="UP000217790"/>
    </source>
</evidence>
<dbReference type="InterPro" id="IPR006084">
    <property type="entry name" value="XPG/Rad2"/>
</dbReference>
<dbReference type="PANTHER" id="PTHR11081">
    <property type="entry name" value="FLAP ENDONUCLEASE FAMILY MEMBER"/>
    <property type="match status" value="1"/>
</dbReference>
<dbReference type="InterPro" id="IPR036279">
    <property type="entry name" value="5-3_exonuclease_C_sf"/>
</dbReference>
<dbReference type="STRING" id="47427.A0A2H3CEN1"/>
<organism evidence="3 4">
    <name type="scientific">Armillaria gallica</name>
    <name type="common">Bulbous honey fungus</name>
    <name type="synonym">Armillaria bulbosa</name>
    <dbReference type="NCBI Taxonomy" id="47427"/>
    <lineage>
        <taxon>Eukaryota</taxon>
        <taxon>Fungi</taxon>
        <taxon>Dikarya</taxon>
        <taxon>Basidiomycota</taxon>
        <taxon>Agaricomycotina</taxon>
        <taxon>Agaricomycetes</taxon>
        <taxon>Agaricomycetidae</taxon>
        <taxon>Agaricales</taxon>
        <taxon>Marasmiineae</taxon>
        <taxon>Physalacriaceae</taxon>
        <taxon>Armillaria</taxon>
    </lineage>
</organism>
<proteinExistence type="predicted"/>
<dbReference type="SUPFAM" id="SSF47807">
    <property type="entry name" value="5' to 3' exonuclease, C-terminal subdomain"/>
    <property type="match status" value="1"/>
</dbReference>
<dbReference type="SMART" id="SM00484">
    <property type="entry name" value="XPGI"/>
    <property type="match status" value="1"/>
</dbReference>
<keyword evidence="1" id="KW-0732">Signal</keyword>
<dbReference type="OrthoDB" id="2148513at2759"/>
<accession>A0A2H3CEN1</accession>
<evidence type="ECO:0000259" key="2">
    <source>
        <dbReference type="SMART" id="SM00484"/>
    </source>
</evidence>
<feature type="signal peptide" evidence="1">
    <location>
        <begin position="1"/>
        <end position="22"/>
    </location>
</feature>
<reference evidence="4" key="1">
    <citation type="journal article" date="2017" name="Nat. Ecol. Evol.">
        <title>Genome expansion and lineage-specific genetic innovations in the forest pathogenic fungi Armillaria.</title>
        <authorList>
            <person name="Sipos G."/>
            <person name="Prasanna A.N."/>
            <person name="Walter M.C."/>
            <person name="O'Connor E."/>
            <person name="Balint B."/>
            <person name="Krizsan K."/>
            <person name="Kiss B."/>
            <person name="Hess J."/>
            <person name="Varga T."/>
            <person name="Slot J."/>
            <person name="Riley R."/>
            <person name="Boka B."/>
            <person name="Rigling D."/>
            <person name="Barry K."/>
            <person name="Lee J."/>
            <person name="Mihaltcheva S."/>
            <person name="LaButti K."/>
            <person name="Lipzen A."/>
            <person name="Waldron R."/>
            <person name="Moloney N.M."/>
            <person name="Sperisen C."/>
            <person name="Kredics L."/>
            <person name="Vagvoelgyi C."/>
            <person name="Patrignani A."/>
            <person name="Fitzpatrick D."/>
            <person name="Nagy I."/>
            <person name="Doyle S."/>
            <person name="Anderson J.B."/>
            <person name="Grigoriev I.V."/>
            <person name="Gueldener U."/>
            <person name="Muensterkoetter M."/>
            <person name="Nagy L.G."/>
        </authorList>
    </citation>
    <scope>NUCLEOTIDE SEQUENCE [LARGE SCALE GENOMIC DNA]</scope>
    <source>
        <strain evidence="4">Ar21-2</strain>
    </source>
</reference>
<dbReference type="PRINTS" id="PR00853">
    <property type="entry name" value="XPGRADSUPER"/>
</dbReference>
<evidence type="ECO:0000256" key="1">
    <source>
        <dbReference type="SAM" id="SignalP"/>
    </source>
</evidence>
<dbReference type="GO" id="GO:0006281">
    <property type="term" value="P:DNA repair"/>
    <property type="evidence" value="ECO:0007669"/>
    <property type="project" value="UniProtKB-ARBA"/>
</dbReference>